<dbReference type="Gene3D" id="3.40.430.10">
    <property type="entry name" value="Dihydrofolate Reductase, subunit A"/>
    <property type="match status" value="1"/>
</dbReference>
<dbReference type="UniPathway" id="UPA00077">
    <property type="reaction ID" value="UER00158"/>
</dbReference>
<dbReference type="PIRSF" id="PIRSF000194">
    <property type="entry name" value="DHFR"/>
    <property type="match status" value="1"/>
</dbReference>
<proteinExistence type="inferred from homology"/>
<dbReference type="InterPro" id="IPR012259">
    <property type="entry name" value="DHFR"/>
</dbReference>
<keyword evidence="4 7" id="KW-0554">One-carbon metabolism</keyword>
<dbReference type="Proteomes" id="UP000050949">
    <property type="component" value="Unassembled WGS sequence"/>
</dbReference>
<dbReference type="GO" id="GO:0046654">
    <property type="term" value="P:tetrahydrofolate biosynthetic process"/>
    <property type="evidence" value="ECO:0007669"/>
    <property type="project" value="UniProtKB-UniPathway"/>
</dbReference>
<dbReference type="EC" id="1.5.1.3" evidence="3 7"/>
<accession>A0A0R1XFK1</accession>
<dbReference type="PANTHER" id="PTHR48069:SF3">
    <property type="entry name" value="DIHYDROFOLATE REDUCTASE"/>
    <property type="match status" value="1"/>
</dbReference>
<dbReference type="AlphaFoldDB" id="A0A0R1XFK1"/>
<protein>
    <recommendedName>
        <fullName evidence="3 7">Dihydrofolate reductase</fullName>
        <ecNumber evidence="3 7">1.5.1.3</ecNumber>
    </recommendedName>
</protein>
<evidence type="ECO:0000256" key="6">
    <source>
        <dbReference type="ARBA" id="ARBA00023002"/>
    </source>
</evidence>
<dbReference type="EMBL" id="AZFW01000032">
    <property type="protein sequence ID" value="KRM28389.1"/>
    <property type="molecule type" value="Genomic_DNA"/>
</dbReference>
<sequence length="163" mass="18712">MLAFIWAEDRNHLIGTDDHLPWHLPDDLHYFKKITEGHTILMGRRTWDSLPTKPLPNRTSIVLTHRPITTPGVTTLGDVAAVQAYIQDHAAETIFIIGGRSLFAAFMNQVDRLYVTRIDHEFPAGDTYMVPWDQNDFQEIKRTPGQVSEKAPWPHAFVVYARH</sequence>
<evidence type="ECO:0000256" key="7">
    <source>
        <dbReference type="PIRNR" id="PIRNR000194"/>
    </source>
</evidence>
<comment type="function">
    <text evidence="7">Key enzyme in folate metabolism. Catalyzes an essential reaction for de novo glycine and purine synthesis, and for DNA precursor synthesis.</text>
</comment>
<evidence type="ECO:0000256" key="5">
    <source>
        <dbReference type="ARBA" id="ARBA00022857"/>
    </source>
</evidence>
<evidence type="ECO:0000256" key="8">
    <source>
        <dbReference type="RuleBase" id="RU004474"/>
    </source>
</evidence>
<dbReference type="OrthoDB" id="9804315at2"/>
<dbReference type="GO" id="GO:0046452">
    <property type="term" value="P:dihydrofolate metabolic process"/>
    <property type="evidence" value="ECO:0007669"/>
    <property type="project" value="TreeGrafter"/>
</dbReference>
<dbReference type="GO" id="GO:0006730">
    <property type="term" value="P:one-carbon metabolic process"/>
    <property type="evidence" value="ECO:0007669"/>
    <property type="project" value="UniProtKB-KW"/>
</dbReference>
<evidence type="ECO:0000256" key="4">
    <source>
        <dbReference type="ARBA" id="ARBA00022563"/>
    </source>
</evidence>
<evidence type="ECO:0000259" key="9">
    <source>
        <dbReference type="PROSITE" id="PS51330"/>
    </source>
</evidence>
<keyword evidence="6 7" id="KW-0560">Oxidoreductase</keyword>
<dbReference type="eggNOG" id="COG0262">
    <property type="taxonomic scope" value="Bacteria"/>
</dbReference>
<dbReference type="GO" id="GO:0004146">
    <property type="term" value="F:dihydrofolate reductase activity"/>
    <property type="evidence" value="ECO:0007669"/>
    <property type="project" value="UniProtKB-EC"/>
</dbReference>
<feature type="domain" description="DHFR" evidence="9">
    <location>
        <begin position="1"/>
        <end position="162"/>
    </location>
</feature>
<evidence type="ECO:0000256" key="3">
    <source>
        <dbReference type="ARBA" id="ARBA00012856"/>
    </source>
</evidence>
<dbReference type="PROSITE" id="PS00075">
    <property type="entry name" value="DHFR_1"/>
    <property type="match status" value="1"/>
</dbReference>
<comment type="similarity">
    <text evidence="2 7 8">Belongs to the dihydrofolate reductase family.</text>
</comment>
<comment type="catalytic activity">
    <reaction evidence="7">
        <text>(6S)-5,6,7,8-tetrahydrofolate + NADP(+) = 7,8-dihydrofolate + NADPH + H(+)</text>
        <dbReference type="Rhea" id="RHEA:15009"/>
        <dbReference type="ChEBI" id="CHEBI:15378"/>
        <dbReference type="ChEBI" id="CHEBI:57451"/>
        <dbReference type="ChEBI" id="CHEBI:57453"/>
        <dbReference type="ChEBI" id="CHEBI:57783"/>
        <dbReference type="ChEBI" id="CHEBI:58349"/>
        <dbReference type="EC" id="1.5.1.3"/>
    </reaction>
</comment>
<comment type="pathway">
    <text evidence="1 7">Cofactor biosynthesis; tetrahydrofolate biosynthesis; 5,6,7,8-tetrahydrofolate from 7,8-dihydrofolate: step 1/1.</text>
</comment>
<keyword evidence="5 7" id="KW-0521">NADP</keyword>
<dbReference type="RefSeq" id="WP_027827397.1">
    <property type="nucleotide sequence ID" value="NZ_AUEH01000001.1"/>
</dbReference>
<evidence type="ECO:0000256" key="2">
    <source>
        <dbReference type="ARBA" id="ARBA00009539"/>
    </source>
</evidence>
<dbReference type="GO" id="GO:0050661">
    <property type="term" value="F:NADP binding"/>
    <property type="evidence" value="ECO:0007669"/>
    <property type="project" value="InterPro"/>
</dbReference>
<dbReference type="PRINTS" id="PR00070">
    <property type="entry name" value="DHFR"/>
</dbReference>
<gene>
    <name evidence="10" type="ORF">FC91_GL001853</name>
</gene>
<dbReference type="CDD" id="cd00209">
    <property type="entry name" value="DHFR"/>
    <property type="match status" value="1"/>
</dbReference>
<dbReference type="InterPro" id="IPR001796">
    <property type="entry name" value="DHFR_dom"/>
</dbReference>
<evidence type="ECO:0000313" key="10">
    <source>
        <dbReference type="EMBL" id="KRM28389.1"/>
    </source>
</evidence>
<dbReference type="PROSITE" id="PS51330">
    <property type="entry name" value="DHFR_2"/>
    <property type="match status" value="1"/>
</dbReference>
<dbReference type="PANTHER" id="PTHR48069">
    <property type="entry name" value="DIHYDROFOLATE REDUCTASE"/>
    <property type="match status" value="1"/>
</dbReference>
<dbReference type="GO" id="GO:0005829">
    <property type="term" value="C:cytosol"/>
    <property type="evidence" value="ECO:0007669"/>
    <property type="project" value="TreeGrafter"/>
</dbReference>
<comment type="caution">
    <text evidence="10">The sequence shown here is derived from an EMBL/GenBank/DDBJ whole genome shotgun (WGS) entry which is preliminary data.</text>
</comment>
<dbReference type="InterPro" id="IPR024072">
    <property type="entry name" value="DHFR-like_dom_sf"/>
</dbReference>
<dbReference type="InterPro" id="IPR017925">
    <property type="entry name" value="DHFR_CS"/>
</dbReference>
<dbReference type="SUPFAM" id="SSF53597">
    <property type="entry name" value="Dihydrofolate reductase-like"/>
    <property type="match status" value="1"/>
</dbReference>
<dbReference type="PATRIC" id="fig|1122147.4.peg.1922"/>
<dbReference type="Pfam" id="PF00186">
    <property type="entry name" value="DHFR_1"/>
    <property type="match status" value="1"/>
</dbReference>
<dbReference type="GeneID" id="78509019"/>
<evidence type="ECO:0000256" key="1">
    <source>
        <dbReference type="ARBA" id="ARBA00004903"/>
    </source>
</evidence>
<name>A0A0R1XFK1_9LACO</name>
<reference evidence="10 11" key="1">
    <citation type="journal article" date="2015" name="Genome Announc.">
        <title>Expanding the biotechnology potential of lactobacilli through comparative genomics of 213 strains and associated genera.</title>
        <authorList>
            <person name="Sun Z."/>
            <person name="Harris H.M."/>
            <person name="McCann A."/>
            <person name="Guo C."/>
            <person name="Argimon S."/>
            <person name="Zhang W."/>
            <person name="Yang X."/>
            <person name="Jeffery I.B."/>
            <person name="Cooney J.C."/>
            <person name="Kagawa T.F."/>
            <person name="Liu W."/>
            <person name="Song Y."/>
            <person name="Salvetti E."/>
            <person name="Wrobel A."/>
            <person name="Rasinkangas P."/>
            <person name="Parkhill J."/>
            <person name="Rea M.C."/>
            <person name="O'Sullivan O."/>
            <person name="Ritari J."/>
            <person name="Douillard F.P."/>
            <person name="Paul Ross R."/>
            <person name="Yang R."/>
            <person name="Briner A.E."/>
            <person name="Felis G.E."/>
            <person name="de Vos W.M."/>
            <person name="Barrangou R."/>
            <person name="Klaenhammer T.R."/>
            <person name="Caufield P.W."/>
            <person name="Cui Y."/>
            <person name="Zhang H."/>
            <person name="O'Toole P.W."/>
        </authorList>
    </citation>
    <scope>NUCLEOTIDE SEQUENCE [LARGE SCALE GENOMIC DNA]</scope>
    <source>
        <strain evidence="10 11">DSM 16991</strain>
    </source>
</reference>
<dbReference type="GO" id="GO:0046655">
    <property type="term" value="P:folic acid metabolic process"/>
    <property type="evidence" value="ECO:0007669"/>
    <property type="project" value="TreeGrafter"/>
</dbReference>
<organism evidence="10 11">
    <name type="scientific">Schleiferilactobacillus harbinensis DSM 16991</name>
    <dbReference type="NCBI Taxonomy" id="1122147"/>
    <lineage>
        <taxon>Bacteria</taxon>
        <taxon>Bacillati</taxon>
        <taxon>Bacillota</taxon>
        <taxon>Bacilli</taxon>
        <taxon>Lactobacillales</taxon>
        <taxon>Lactobacillaceae</taxon>
        <taxon>Schleiferilactobacillus</taxon>
    </lineage>
</organism>
<evidence type="ECO:0000313" key="11">
    <source>
        <dbReference type="Proteomes" id="UP000050949"/>
    </source>
</evidence>